<dbReference type="RefSeq" id="WP_019958451.1">
    <property type="nucleotide sequence ID" value="NZ_CP091512.1"/>
</dbReference>
<name>A0ABY4E729_VITST</name>
<accession>A0ABY4E729</accession>
<dbReference type="EMBL" id="CP091512">
    <property type="protein sequence ID" value="UOO91583.1"/>
    <property type="molecule type" value="Genomic_DNA"/>
</dbReference>
<protein>
    <submittedName>
        <fullName evidence="1">Uncharacterized protein</fullName>
    </submittedName>
</protein>
<reference evidence="1" key="1">
    <citation type="submission" date="2021-12" db="EMBL/GenBank/DDBJ databases">
        <authorList>
            <person name="Veyrier F.J."/>
        </authorList>
    </citation>
    <scope>NUCLEOTIDE SEQUENCE</scope>
    <source>
        <strain evidence="1">SAG 1488-6</strain>
    </source>
</reference>
<keyword evidence="2" id="KW-1185">Reference proteome</keyword>
<evidence type="ECO:0000313" key="1">
    <source>
        <dbReference type="EMBL" id="UOO91583.1"/>
    </source>
</evidence>
<sequence>MVVSLPSFVIQKGAEIIALFAGLAWECSTMFTKADIYMAYNTFKNKHFPVFVAGLLARILGGK</sequence>
<gene>
    <name evidence="1" type="ORF">LVJ81_07975</name>
</gene>
<evidence type="ECO:0000313" key="2">
    <source>
        <dbReference type="Proteomes" id="UP000832034"/>
    </source>
</evidence>
<organism evidence="1 2">
    <name type="scientific">Vitreoscilla stercoraria</name>
    <dbReference type="NCBI Taxonomy" id="61"/>
    <lineage>
        <taxon>Bacteria</taxon>
        <taxon>Pseudomonadati</taxon>
        <taxon>Pseudomonadota</taxon>
        <taxon>Betaproteobacteria</taxon>
        <taxon>Neisseriales</taxon>
        <taxon>Neisseriaceae</taxon>
        <taxon>Vitreoscilla</taxon>
    </lineage>
</organism>
<dbReference type="Proteomes" id="UP000832034">
    <property type="component" value="Chromosome"/>
</dbReference>
<reference evidence="1" key="2">
    <citation type="journal article" date="2022" name="Res Sq">
        <title>Evolution of multicellular longitudinally dividing oral cavity symbionts (Neisseriaceae).</title>
        <authorList>
            <person name="Nyongesa S."/>
            <person name="Weber P."/>
            <person name="Bernet E."/>
            <person name="Pullido F."/>
            <person name="Nieckarz M."/>
            <person name="Delaby M."/>
            <person name="Nieves C."/>
            <person name="Viehboeck T."/>
            <person name="Krause N."/>
            <person name="Rivera-Millot A."/>
            <person name="Nakamura A."/>
            <person name="Vischer N."/>
            <person name="VanNieuwenhze M."/>
            <person name="Brun Y."/>
            <person name="Cava F."/>
            <person name="Bulgheresi S."/>
            <person name="Veyrier F."/>
        </authorList>
    </citation>
    <scope>NUCLEOTIDE SEQUENCE</scope>
    <source>
        <strain evidence="1">SAG 1488-6</strain>
    </source>
</reference>
<proteinExistence type="predicted"/>